<comment type="caution">
    <text evidence="3">The sequence shown here is derived from an EMBL/GenBank/DDBJ whole genome shotgun (WGS) entry which is preliminary data.</text>
</comment>
<feature type="domain" description="GGDEF" evidence="2">
    <location>
        <begin position="296"/>
        <end position="397"/>
    </location>
</feature>
<dbReference type="Proteomes" id="UP000440513">
    <property type="component" value="Unassembled WGS sequence"/>
</dbReference>
<dbReference type="InterPro" id="IPR001867">
    <property type="entry name" value="OmpR/PhoB-type_DNA-bd"/>
</dbReference>
<proteinExistence type="predicted"/>
<evidence type="ECO:0000313" key="3">
    <source>
        <dbReference type="EMBL" id="MST66074.1"/>
    </source>
</evidence>
<keyword evidence="1" id="KW-0238">DNA-binding</keyword>
<dbReference type="GO" id="GO:0006355">
    <property type="term" value="P:regulation of DNA-templated transcription"/>
    <property type="evidence" value="ECO:0007669"/>
    <property type="project" value="InterPro"/>
</dbReference>
<dbReference type="InterPro" id="IPR051677">
    <property type="entry name" value="AfsR-DnrI-RedD_regulator"/>
</dbReference>
<dbReference type="Pfam" id="PF00486">
    <property type="entry name" value="Trans_reg_C"/>
    <property type="match status" value="1"/>
</dbReference>
<sequence length="397" mass="46850">MKKIKLQLFGNFCLQSDKGTLSEDMISSNQLIRLLAYMLIYRDKVQTHQKLIEIFWDNDSRNPKGSLKNLVYRLRNTLKVLGDDEYICTHAEAYQWNPEIEVETDYEQWEKKLSELRGLKDEIQKEKLCTQIVSTYNGNVSNRIANESWILSRVMGYQSQYLDTVKVLCALLEQQKRWAEIETYSSQAMKVDSLDEDIQIMFLRSLYGQNKYDLAMLHYEKVNKMFYESMGNYYPEKLRAEFQKLLTENGDSITDAEELQKDLSTLEETKGAFFTDYQVFRQIYRMESRRLKRFGMAEYVMFLTLRRKNKIFEGTAVDPVLEKGMSLLEKQLRSSLRIGDVVTRYSVTQFIVLLPACSYESGIKVGERIERQFRDTLNKMRLELKVELQELSAYECE</sequence>
<evidence type="ECO:0000313" key="4">
    <source>
        <dbReference type="Proteomes" id="UP000440513"/>
    </source>
</evidence>
<evidence type="ECO:0000259" key="2">
    <source>
        <dbReference type="PROSITE" id="PS50887"/>
    </source>
</evidence>
<keyword evidence="4" id="KW-1185">Reference proteome</keyword>
<dbReference type="InterPro" id="IPR016032">
    <property type="entry name" value="Sig_transdc_resp-reg_C-effctor"/>
</dbReference>
<dbReference type="Gene3D" id="3.30.70.270">
    <property type="match status" value="1"/>
</dbReference>
<dbReference type="Gene3D" id="1.25.40.10">
    <property type="entry name" value="Tetratricopeptide repeat domain"/>
    <property type="match status" value="1"/>
</dbReference>
<accession>A0A7X2P223</accession>
<dbReference type="InterPro" id="IPR036388">
    <property type="entry name" value="WH-like_DNA-bd_sf"/>
</dbReference>
<organism evidence="3 4">
    <name type="scientific">Oliverpabstia intestinalis</name>
    <dbReference type="NCBI Taxonomy" id="2606633"/>
    <lineage>
        <taxon>Bacteria</taxon>
        <taxon>Bacillati</taxon>
        <taxon>Bacillota</taxon>
        <taxon>Clostridia</taxon>
        <taxon>Lachnospirales</taxon>
        <taxon>Lachnospiraceae</taxon>
        <taxon>Oliverpabstia</taxon>
    </lineage>
</organism>
<dbReference type="AlphaFoldDB" id="A0A7X2P223"/>
<dbReference type="EMBL" id="VUMS01000007">
    <property type="protein sequence ID" value="MST66074.1"/>
    <property type="molecule type" value="Genomic_DNA"/>
</dbReference>
<dbReference type="PANTHER" id="PTHR35807">
    <property type="entry name" value="TRANSCRIPTIONAL REGULATOR REDD-RELATED"/>
    <property type="match status" value="1"/>
</dbReference>
<evidence type="ECO:0000256" key="1">
    <source>
        <dbReference type="ARBA" id="ARBA00023125"/>
    </source>
</evidence>
<dbReference type="InterPro" id="IPR043128">
    <property type="entry name" value="Rev_trsase/Diguanyl_cyclase"/>
</dbReference>
<protein>
    <submittedName>
        <fullName evidence="3">Diguanylate cyclase</fullName>
    </submittedName>
</protein>
<dbReference type="InterPro" id="IPR011990">
    <property type="entry name" value="TPR-like_helical_dom_sf"/>
</dbReference>
<dbReference type="GO" id="GO:0000160">
    <property type="term" value="P:phosphorelay signal transduction system"/>
    <property type="evidence" value="ECO:0007669"/>
    <property type="project" value="InterPro"/>
</dbReference>
<dbReference type="GO" id="GO:0003677">
    <property type="term" value="F:DNA binding"/>
    <property type="evidence" value="ECO:0007669"/>
    <property type="project" value="UniProtKB-KW"/>
</dbReference>
<dbReference type="PROSITE" id="PS50887">
    <property type="entry name" value="GGDEF"/>
    <property type="match status" value="1"/>
</dbReference>
<name>A0A7X2P223_9FIRM</name>
<gene>
    <name evidence="3" type="ORF">FYJ57_04865</name>
</gene>
<dbReference type="SUPFAM" id="SSF46894">
    <property type="entry name" value="C-terminal effector domain of the bipartite response regulators"/>
    <property type="match status" value="1"/>
</dbReference>
<reference evidence="3 4" key="1">
    <citation type="submission" date="2019-08" db="EMBL/GenBank/DDBJ databases">
        <title>In-depth cultivation of the pig gut microbiome towards novel bacterial diversity and tailored functional studies.</title>
        <authorList>
            <person name="Wylensek D."/>
            <person name="Hitch T.C.A."/>
            <person name="Clavel T."/>
        </authorList>
    </citation>
    <scope>NUCLEOTIDE SEQUENCE [LARGE SCALE GENOMIC DNA]</scope>
    <source>
        <strain evidence="3 4">BSM-380-WT-5A</strain>
    </source>
</reference>
<dbReference type="Gene3D" id="1.10.10.10">
    <property type="entry name" value="Winged helix-like DNA-binding domain superfamily/Winged helix DNA-binding domain"/>
    <property type="match status" value="1"/>
</dbReference>
<dbReference type="SUPFAM" id="SSF48452">
    <property type="entry name" value="TPR-like"/>
    <property type="match status" value="1"/>
</dbReference>
<dbReference type="InterPro" id="IPR000160">
    <property type="entry name" value="GGDEF_dom"/>
</dbReference>